<comment type="caution">
    <text evidence="1">The sequence shown here is derived from an EMBL/GenBank/DDBJ whole genome shotgun (WGS) entry which is preliminary data.</text>
</comment>
<organism evidence="1 2">
    <name type="scientific">Pristionchus fissidentatus</name>
    <dbReference type="NCBI Taxonomy" id="1538716"/>
    <lineage>
        <taxon>Eukaryota</taxon>
        <taxon>Metazoa</taxon>
        <taxon>Ecdysozoa</taxon>
        <taxon>Nematoda</taxon>
        <taxon>Chromadorea</taxon>
        <taxon>Rhabditida</taxon>
        <taxon>Rhabditina</taxon>
        <taxon>Diplogasteromorpha</taxon>
        <taxon>Diplogasteroidea</taxon>
        <taxon>Neodiplogasteridae</taxon>
        <taxon>Pristionchus</taxon>
    </lineage>
</organism>
<sequence>AVGFSHEQLKGVLDALDNLLRGTEHLDRDEVIGRVAHSVDDWKSFPDLVLILGIVEVDGRDSARDNSNAEGSEEKDEK</sequence>
<feature type="non-terminal residue" evidence="1">
    <location>
        <position position="78"/>
    </location>
</feature>
<dbReference type="AlphaFoldDB" id="A0AAV5VWI8"/>
<evidence type="ECO:0000313" key="1">
    <source>
        <dbReference type="EMBL" id="GMT22440.1"/>
    </source>
</evidence>
<feature type="non-terminal residue" evidence="1">
    <location>
        <position position="1"/>
    </location>
</feature>
<dbReference type="EMBL" id="BTSY01000004">
    <property type="protein sequence ID" value="GMT22440.1"/>
    <property type="molecule type" value="Genomic_DNA"/>
</dbReference>
<name>A0AAV5VWI8_9BILA</name>
<keyword evidence="2" id="KW-1185">Reference proteome</keyword>
<evidence type="ECO:0000313" key="2">
    <source>
        <dbReference type="Proteomes" id="UP001432322"/>
    </source>
</evidence>
<proteinExistence type="predicted"/>
<protein>
    <submittedName>
        <fullName evidence="1">Uncharacterized protein</fullName>
    </submittedName>
</protein>
<dbReference type="Proteomes" id="UP001432322">
    <property type="component" value="Unassembled WGS sequence"/>
</dbReference>
<gene>
    <name evidence="1" type="ORF">PFISCL1PPCAC_13737</name>
</gene>
<accession>A0AAV5VWI8</accession>
<reference evidence="1" key="1">
    <citation type="submission" date="2023-10" db="EMBL/GenBank/DDBJ databases">
        <title>Genome assembly of Pristionchus species.</title>
        <authorList>
            <person name="Yoshida K."/>
            <person name="Sommer R.J."/>
        </authorList>
    </citation>
    <scope>NUCLEOTIDE SEQUENCE</scope>
    <source>
        <strain evidence="1">RS5133</strain>
    </source>
</reference>